<sequence length="415" mass="44443">MRDRTTQYDVMVIGGGASGMMAAGRAAARGRRVLLLEKNRQLGEKLKITGGGRCNLTNAQASERLFLAHYGSAAPFLYSPFAQFGVKDTFSFFETRGLPLVIQAGQRVFPRTEKALDVFRVLEADLKKGKVEIRSDTAVSAMIGAEGRIEKVIAGQKEFFAASYIVATGGTSHPETGSTGDGLRWLKALGHSVQEPTPTIVPLAVSDAWIKALAGVSLPAVRITFRLNGKKQLTQNGRILCTHFGLSGPVILNAAKKVADLLHAGAVTAGIDLYPGLDLGSLDQHLIKLFDANKNKSLKTAFKLVVPAGTAQAIMPLLPAIDPETKVHSVTKEQRKQIVRVIKALPVTVTGLMGYDRAVIADGGVSLKEIDAKTMRSRRYSNLFITGDLLHISRPSGGYSLQLCWTTGAVAGSHA</sequence>
<evidence type="ECO:0000256" key="3">
    <source>
        <dbReference type="ARBA" id="ARBA00022827"/>
    </source>
</evidence>
<proteinExistence type="predicted"/>
<comment type="cofactor">
    <cofactor evidence="1">
        <name>FAD</name>
        <dbReference type="ChEBI" id="CHEBI:57692"/>
    </cofactor>
</comment>
<dbReference type="AlphaFoldDB" id="A0A1G1YL78"/>
<evidence type="ECO:0008006" key="8">
    <source>
        <dbReference type="Google" id="ProtNLM"/>
    </source>
</evidence>
<evidence type="ECO:0000259" key="4">
    <source>
        <dbReference type="Pfam" id="PF03486"/>
    </source>
</evidence>
<organism evidence="6 7">
    <name type="scientific">Candidatus Buchananbacteria bacterium RIFCSPHIGHO2_02_FULL_56_16</name>
    <dbReference type="NCBI Taxonomy" id="1797542"/>
    <lineage>
        <taxon>Bacteria</taxon>
        <taxon>Candidatus Buchananiibacteriota</taxon>
    </lineage>
</organism>
<dbReference type="SUPFAM" id="SSF160996">
    <property type="entry name" value="HI0933 insert domain-like"/>
    <property type="match status" value="1"/>
</dbReference>
<name>A0A1G1YL78_9BACT</name>
<keyword evidence="2" id="KW-0285">Flavoprotein</keyword>
<dbReference type="SUPFAM" id="SSF51905">
    <property type="entry name" value="FAD/NAD(P)-binding domain"/>
    <property type="match status" value="1"/>
</dbReference>
<evidence type="ECO:0000313" key="7">
    <source>
        <dbReference type="Proteomes" id="UP000177310"/>
    </source>
</evidence>
<evidence type="ECO:0000313" key="6">
    <source>
        <dbReference type="EMBL" id="OGY52217.1"/>
    </source>
</evidence>
<dbReference type="Gene3D" id="1.10.8.260">
    <property type="entry name" value="HI0933 insert domain-like"/>
    <property type="match status" value="1"/>
</dbReference>
<dbReference type="NCBIfam" id="TIGR00275">
    <property type="entry name" value="aminoacetone oxidase family FAD-binding enzyme"/>
    <property type="match status" value="1"/>
</dbReference>
<dbReference type="InterPro" id="IPR023166">
    <property type="entry name" value="BaiN-like_dom_sf"/>
</dbReference>
<feature type="domain" description="RsdA/BaiN/AoA(So)-like insert" evidence="5">
    <location>
        <begin position="198"/>
        <end position="359"/>
    </location>
</feature>
<dbReference type="Gene3D" id="2.40.30.10">
    <property type="entry name" value="Translation factors"/>
    <property type="match status" value="1"/>
</dbReference>
<dbReference type="STRING" id="1797542.A3J59_04375"/>
<dbReference type="PANTHER" id="PTHR42887:SF2">
    <property type="entry name" value="OS12G0638800 PROTEIN"/>
    <property type="match status" value="1"/>
</dbReference>
<dbReference type="PRINTS" id="PR00411">
    <property type="entry name" value="PNDRDTASEI"/>
</dbReference>
<protein>
    <recommendedName>
        <fullName evidence="8">FAD-dependent oxidoreductase</fullName>
    </recommendedName>
</protein>
<keyword evidence="3" id="KW-0274">FAD</keyword>
<accession>A0A1G1YL78</accession>
<dbReference type="Pfam" id="PF22780">
    <property type="entry name" value="HI0933_like_1st"/>
    <property type="match status" value="1"/>
</dbReference>
<dbReference type="Proteomes" id="UP000177310">
    <property type="component" value="Unassembled WGS sequence"/>
</dbReference>
<dbReference type="PANTHER" id="PTHR42887">
    <property type="entry name" value="OS12G0638800 PROTEIN"/>
    <property type="match status" value="1"/>
</dbReference>
<feature type="domain" description="RsdA/BaiN/AoA(So)-like Rossmann fold-like" evidence="4">
    <location>
        <begin position="9"/>
        <end position="413"/>
    </location>
</feature>
<dbReference type="Pfam" id="PF03486">
    <property type="entry name" value="HI0933_like"/>
    <property type="match status" value="1"/>
</dbReference>
<dbReference type="InterPro" id="IPR036188">
    <property type="entry name" value="FAD/NAD-bd_sf"/>
</dbReference>
<dbReference type="InterPro" id="IPR055178">
    <property type="entry name" value="RsdA/BaiN/AoA(So)-like_dom"/>
</dbReference>
<comment type="caution">
    <text evidence="6">The sequence shown here is derived from an EMBL/GenBank/DDBJ whole genome shotgun (WGS) entry which is preliminary data.</text>
</comment>
<dbReference type="InterPro" id="IPR057661">
    <property type="entry name" value="RsdA/BaiN/AoA(So)_Rossmann"/>
</dbReference>
<reference evidence="6 7" key="1">
    <citation type="journal article" date="2016" name="Nat. Commun.">
        <title>Thousands of microbial genomes shed light on interconnected biogeochemical processes in an aquifer system.</title>
        <authorList>
            <person name="Anantharaman K."/>
            <person name="Brown C.T."/>
            <person name="Hug L.A."/>
            <person name="Sharon I."/>
            <person name="Castelle C.J."/>
            <person name="Probst A.J."/>
            <person name="Thomas B.C."/>
            <person name="Singh A."/>
            <person name="Wilkins M.J."/>
            <person name="Karaoz U."/>
            <person name="Brodie E.L."/>
            <person name="Williams K.H."/>
            <person name="Hubbard S.S."/>
            <person name="Banfield J.F."/>
        </authorList>
    </citation>
    <scope>NUCLEOTIDE SEQUENCE [LARGE SCALE GENOMIC DNA]</scope>
</reference>
<dbReference type="InterPro" id="IPR004792">
    <property type="entry name" value="BaiN-like"/>
</dbReference>
<dbReference type="Gene3D" id="3.50.50.60">
    <property type="entry name" value="FAD/NAD(P)-binding domain"/>
    <property type="match status" value="1"/>
</dbReference>
<gene>
    <name evidence="6" type="ORF">A3J59_04375</name>
</gene>
<evidence type="ECO:0000256" key="2">
    <source>
        <dbReference type="ARBA" id="ARBA00022630"/>
    </source>
</evidence>
<dbReference type="EMBL" id="MHIL01000007">
    <property type="protein sequence ID" value="OGY52217.1"/>
    <property type="molecule type" value="Genomic_DNA"/>
</dbReference>
<evidence type="ECO:0000256" key="1">
    <source>
        <dbReference type="ARBA" id="ARBA00001974"/>
    </source>
</evidence>
<evidence type="ECO:0000259" key="5">
    <source>
        <dbReference type="Pfam" id="PF22780"/>
    </source>
</evidence>